<feature type="non-terminal residue" evidence="3">
    <location>
        <position position="291"/>
    </location>
</feature>
<dbReference type="EMBL" id="CATQJA010002408">
    <property type="protein sequence ID" value="CAJ0570586.1"/>
    <property type="molecule type" value="Genomic_DNA"/>
</dbReference>
<dbReference type="InterPro" id="IPR023780">
    <property type="entry name" value="Chromo_domain"/>
</dbReference>
<dbReference type="Gene3D" id="2.40.50.40">
    <property type="match status" value="1"/>
</dbReference>
<keyword evidence="4" id="KW-1185">Reference proteome</keyword>
<evidence type="ECO:0000313" key="4">
    <source>
        <dbReference type="Proteomes" id="UP001177023"/>
    </source>
</evidence>
<dbReference type="InterPro" id="IPR036397">
    <property type="entry name" value="RNaseH_sf"/>
</dbReference>
<protein>
    <recommendedName>
        <fullName evidence="5">Integrase catalytic domain-containing protein</fullName>
    </recommendedName>
</protein>
<dbReference type="InterPro" id="IPR000953">
    <property type="entry name" value="Chromo/chromo_shadow_dom"/>
</dbReference>
<name>A0AA36CLV4_9BILA</name>
<gene>
    <name evidence="3" type="ORF">MSPICULIGERA_LOCUS9023</name>
</gene>
<dbReference type="SUPFAM" id="SSF53098">
    <property type="entry name" value="Ribonuclease H-like"/>
    <property type="match status" value="1"/>
</dbReference>
<organism evidence="3 4">
    <name type="scientific">Mesorhabditis spiculigera</name>
    <dbReference type="NCBI Taxonomy" id="96644"/>
    <lineage>
        <taxon>Eukaryota</taxon>
        <taxon>Metazoa</taxon>
        <taxon>Ecdysozoa</taxon>
        <taxon>Nematoda</taxon>
        <taxon>Chromadorea</taxon>
        <taxon>Rhabditida</taxon>
        <taxon>Rhabditina</taxon>
        <taxon>Rhabditomorpha</taxon>
        <taxon>Rhabditoidea</taxon>
        <taxon>Rhabditidae</taxon>
        <taxon>Mesorhabditinae</taxon>
        <taxon>Mesorhabditis</taxon>
    </lineage>
</organism>
<dbReference type="InterPro" id="IPR012337">
    <property type="entry name" value="RNaseH-like_sf"/>
</dbReference>
<dbReference type="CDD" id="cd00024">
    <property type="entry name" value="CD_CSD"/>
    <property type="match status" value="1"/>
</dbReference>
<dbReference type="Gene3D" id="3.30.420.10">
    <property type="entry name" value="Ribonuclease H-like superfamily/Ribonuclease H"/>
    <property type="match status" value="1"/>
</dbReference>
<evidence type="ECO:0008006" key="5">
    <source>
        <dbReference type="Google" id="ProtNLM"/>
    </source>
</evidence>
<accession>A0AA36CLV4</accession>
<proteinExistence type="predicted"/>
<dbReference type="GO" id="GO:0015074">
    <property type="term" value="P:DNA integration"/>
    <property type="evidence" value="ECO:0007669"/>
    <property type="project" value="InterPro"/>
</dbReference>
<dbReference type="PROSITE" id="PS50013">
    <property type="entry name" value="CHROMO_2"/>
    <property type="match status" value="1"/>
</dbReference>
<comment type="caution">
    <text evidence="3">The sequence shown here is derived from an EMBL/GenBank/DDBJ whole genome shotgun (WGS) entry which is preliminary data.</text>
</comment>
<dbReference type="Pfam" id="PF00385">
    <property type="entry name" value="Chromo"/>
    <property type="match status" value="1"/>
</dbReference>
<feature type="domain" description="Integrase catalytic" evidence="2">
    <location>
        <begin position="2"/>
        <end position="161"/>
    </location>
</feature>
<dbReference type="SMART" id="SM00298">
    <property type="entry name" value="CHROMO"/>
    <property type="match status" value="1"/>
</dbReference>
<dbReference type="PROSITE" id="PS50994">
    <property type="entry name" value="INTEGRASE"/>
    <property type="match status" value="1"/>
</dbReference>
<evidence type="ECO:0000313" key="3">
    <source>
        <dbReference type="EMBL" id="CAJ0570586.1"/>
    </source>
</evidence>
<sequence length="291" mass="34162">MTSYQSWTDLQADLGDLSDLAEWNDGMKWLLLVVDIYSKFIMVAPLKDKRPAGVAVEMRKMFNPWIPYNLMTDQGKEFTSGAMLDLYKDLEINHFTLRGSDQKAQVAEAHLKTIKYKIYRYFTHYNTRRWVDVVHKIADTLNHTRSSVTGMRPVDVTLDTRLPEQHVRIADDSRFNVGDTVVLSNRRQTFQKGFRGLWGTELFVVRHVDMRIPVTYRVADLNGELVEGRFYEQELQRAENREGVYKVEKVLRERRRRGKIEYFVKWLDYGDEFNSWVAADDVVDLTPRPPT</sequence>
<evidence type="ECO:0000259" key="2">
    <source>
        <dbReference type="PROSITE" id="PS50994"/>
    </source>
</evidence>
<dbReference type="PANTHER" id="PTHR46585">
    <property type="entry name" value="INTEGRASE CORE DOMAIN CONTAINING PROTEIN"/>
    <property type="match status" value="1"/>
</dbReference>
<dbReference type="InterPro" id="IPR016197">
    <property type="entry name" value="Chromo-like_dom_sf"/>
</dbReference>
<dbReference type="AlphaFoldDB" id="A0AA36CLV4"/>
<dbReference type="InterPro" id="IPR001584">
    <property type="entry name" value="Integrase_cat-core"/>
</dbReference>
<dbReference type="SUPFAM" id="SSF54160">
    <property type="entry name" value="Chromo domain-like"/>
    <property type="match status" value="1"/>
</dbReference>
<evidence type="ECO:0000259" key="1">
    <source>
        <dbReference type="PROSITE" id="PS50013"/>
    </source>
</evidence>
<dbReference type="Proteomes" id="UP001177023">
    <property type="component" value="Unassembled WGS sequence"/>
</dbReference>
<dbReference type="GO" id="GO:0003676">
    <property type="term" value="F:nucleic acid binding"/>
    <property type="evidence" value="ECO:0007669"/>
    <property type="project" value="InterPro"/>
</dbReference>
<feature type="domain" description="Chromo" evidence="1">
    <location>
        <begin position="245"/>
        <end position="291"/>
    </location>
</feature>
<dbReference type="PANTHER" id="PTHR46585:SF1">
    <property type="entry name" value="CHROMO DOMAIN-CONTAINING PROTEIN"/>
    <property type="match status" value="1"/>
</dbReference>
<reference evidence="3" key="1">
    <citation type="submission" date="2023-06" db="EMBL/GenBank/DDBJ databases">
        <authorList>
            <person name="Delattre M."/>
        </authorList>
    </citation>
    <scope>NUCLEOTIDE SEQUENCE</scope>
    <source>
        <strain evidence="3">AF72</strain>
    </source>
</reference>